<evidence type="ECO:0000256" key="1">
    <source>
        <dbReference type="ARBA" id="ARBA00001913"/>
    </source>
</evidence>
<evidence type="ECO:0000256" key="6">
    <source>
        <dbReference type="ARBA" id="ARBA00022837"/>
    </source>
</evidence>
<keyword evidence="4" id="KW-0378">Hydrolase</keyword>
<evidence type="ECO:0000256" key="7">
    <source>
        <dbReference type="ARBA" id="ARBA00023145"/>
    </source>
</evidence>
<dbReference type="InterPro" id="IPR030400">
    <property type="entry name" value="Sedolisin_dom"/>
</dbReference>
<dbReference type="InterPro" id="IPR015366">
    <property type="entry name" value="S53_propep"/>
</dbReference>
<dbReference type="CDD" id="cd11377">
    <property type="entry name" value="Pro-peptidase_S53"/>
    <property type="match status" value="1"/>
</dbReference>
<keyword evidence="2" id="KW-0645">Protease</keyword>
<evidence type="ECO:0000256" key="2">
    <source>
        <dbReference type="ARBA" id="ARBA00022670"/>
    </source>
</evidence>
<evidence type="ECO:0000256" key="8">
    <source>
        <dbReference type="SAM" id="SignalP"/>
    </source>
</evidence>
<dbReference type="CDD" id="cd04056">
    <property type="entry name" value="Peptidases_S53"/>
    <property type="match status" value="1"/>
</dbReference>
<keyword evidence="7" id="KW-0865">Zymogen</keyword>
<dbReference type="EMBL" id="CP012673">
    <property type="protein sequence ID" value="AUX39376.1"/>
    <property type="molecule type" value="Genomic_DNA"/>
</dbReference>
<dbReference type="GO" id="GO:0004252">
    <property type="term" value="F:serine-type endopeptidase activity"/>
    <property type="evidence" value="ECO:0007669"/>
    <property type="project" value="InterPro"/>
</dbReference>
<feature type="chain" id="PRO_5014843504" evidence="8">
    <location>
        <begin position="21"/>
        <end position="539"/>
    </location>
</feature>
<dbReference type="GO" id="GO:0046872">
    <property type="term" value="F:metal ion binding"/>
    <property type="evidence" value="ECO:0007669"/>
    <property type="project" value="UniProtKB-KW"/>
</dbReference>
<evidence type="ECO:0000256" key="3">
    <source>
        <dbReference type="ARBA" id="ARBA00022723"/>
    </source>
</evidence>
<dbReference type="InterPro" id="IPR050819">
    <property type="entry name" value="Tripeptidyl-peptidase_I"/>
</dbReference>
<feature type="domain" description="Peptidase S53" evidence="9">
    <location>
        <begin position="208"/>
        <end position="539"/>
    </location>
</feature>
<accession>A0A2L0EJA3</accession>
<evidence type="ECO:0000313" key="11">
    <source>
        <dbReference type="Proteomes" id="UP000238348"/>
    </source>
</evidence>
<sequence length="539" mass="58376">MRSFPVWCGALLALLGTACAEDEGPVLPSGVPEPYERVYIDFGPAPPKDRFRALMAFRTRDVEALETEIDAIYDPEDPQFRQYMTVERWMERFAPPESDLAAVEGWLTGQGMQITRRSKNRLLVEFTGTIEQFNAAFDTELRDFERENPSAGGKPLRTYGALTPLRPPQNIIDTAESLVAIDVPAETGELPGEGGSIEVALPEPVADGFTPAQIGRAYEVDTLHEAGHLGEGVKLGLVVGATFKTKDLQSFWRSFDVSRDNPTEIATADPIVTRYIETTLDTEWAGVMAPGAELVAYQGPDARTISILYAWNEAIAAGEVSVLSTSFAHREETEAEPIRQQYNAAARMGAALGMTIVVASGDSARPDVPSSSPYVTCVGGTRLTLGADGEVEAEVAWSGSGSGRSRSFTTPSWQMDVVTDAQGRRAVSDVALNASPESGYWLYYLGEWEHRAGTSFAAPVFAGLMASVNSRRLAEGKPVAGWLNPALYRIPEVQAAFRDITEGKTPGDEHTQGFEADEGWDYPTGWGAPLADKLAEALP</sequence>
<keyword evidence="3" id="KW-0479">Metal-binding</keyword>
<evidence type="ECO:0000256" key="4">
    <source>
        <dbReference type="ARBA" id="ARBA00022801"/>
    </source>
</evidence>
<evidence type="ECO:0000313" key="10">
    <source>
        <dbReference type="EMBL" id="AUX39376.1"/>
    </source>
</evidence>
<dbReference type="InterPro" id="IPR000209">
    <property type="entry name" value="Peptidase_S8/S53_dom"/>
</dbReference>
<reference evidence="10 11" key="1">
    <citation type="submission" date="2015-09" db="EMBL/GenBank/DDBJ databases">
        <title>Sorangium comparison.</title>
        <authorList>
            <person name="Zaburannyi N."/>
            <person name="Bunk B."/>
            <person name="Overmann J."/>
            <person name="Mueller R."/>
        </authorList>
    </citation>
    <scope>NUCLEOTIDE SEQUENCE [LARGE SCALE GENOMIC DNA]</scope>
    <source>
        <strain evidence="10 11">So ce26</strain>
    </source>
</reference>
<dbReference type="AlphaFoldDB" id="A0A2L0EJA3"/>
<keyword evidence="6" id="KW-0106">Calcium</keyword>
<dbReference type="PANTHER" id="PTHR14218">
    <property type="entry name" value="PROTEASE S8 TRIPEPTIDYL PEPTIDASE I CLN2"/>
    <property type="match status" value="1"/>
</dbReference>
<gene>
    <name evidence="10" type="ORF">SOCE26_007650</name>
</gene>
<dbReference type="Proteomes" id="UP000238348">
    <property type="component" value="Chromosome"/>
</dbReference>
<dbReference type="PROSITE" id="PS51695">
    <property type="entry name" value="SEDOLISIN"/>
    <property type="match status" value="1"/>
</dbReference>
<feature type="signal peptide" evidence="8">
    <location>
        <begin position="1"/>
        <end position="20"/>
    </location>
</feature>
<dbReference type="GO" id="GO:0006508">
    <property type="term" value="P:proteolysis"/>
    <property type="evidence" value="ECO:0007669"/>
    <property type="project" value="UniProtKB-KW"/>
</dbReference>
<dbReference type="InterPro" id="IPR023828">
    <property type="entry name" value="Peptidase_S8_Ser-AS"/>
</dbReference>
<comment type="cofactor">
    <cofactor evidence="1">
        <name>Ca(2+)</name>
        <dbReference type="ChEBI" id="CHEBI:29108"/>
    </cofactor>
</comment>
<dbReference type="PANTHER" id="PTHR14218:SF15">
    <property type="entry name" value="TRIPEPTIDYL-PEPTIDASE 1"/>
    <property type="match status" value="1"/>
</dbReference>
<dbReference type="GO" id="GO:0008240">
    <property type="term" value="F:tripeptidyl-peptidase activity"/>
    <property type="evidence" value="ECO:0007669"/>
    <property type="project" value="TreeGrafter"/>
</dbReference>
<evidence type="ECO:0000256" key="5">
    <source>
        <dbReference type="ARBA" id="ARBA00022825"/>
    </source>
</evidence>
<dbReference type="Pfam" id="PF00082">
    <property type="entry name" value="Peptidase_S8"/>
    <property type="match status" value="1"/>
</dbReference>
<protein>
    <submittedName>
        <fullName evidence="10">Kumamolisin</fullName>
    </submittedName>
</protein>
<name>A0A2L0EJA3_SORCE</name>
<dbReference type="InterPro" id="IPR036852">
    <property type="entry name" value="Peptidase_S8/S53_dom_sf"/>
</dbReference>
<keyword evidence="5" id="KW-0720">Serine protease</keyword>
<dbReference type="PROSITE" id="PS00138">
    <property type="entry name" value="SUBTILASE_SER"/>
    <property type="match status" value="1"/>
</dbReference>
<proteinExistence type="predicted"/>
<evidence type="ECO:0000259" key="9">
    <source>
        <dbReference type="PROSITE" id="PS51695"/>
    </source>
</evidence>
<keyword evidence="8" id="KW-0732">Signal</keyword>
<dbReference type="SUPFAM" id="SSF54897">
    <property type="entry name" value="Protease propeptides/inhibitors"/>
    <property type="match status" value="1"/>
</dbReference>
<dbReference type="Pfam" id="PF09286">
    <property type="entry name" value="Pro-kuma_activ"/>
    <property type="match status" value="1"/>
</dbReference>
<dbReference type="Gene3D" id="3.40.50.200">
    <property type="entry name" value="Peptidase S8/S53 domain"/>
    <property type="match status" value="1"/>
</dbReference>
<dbReference type="RefSeq" id="WP_104977351.1">
    <property type="nucleotide sequence ID" value="NZ_CP012673.1"/>
</dbReference>
<dbReference type="PROSITE" id="PS51257">
    <property type="entry name" value="PROKAR_LIPOPROTEIN"/>
    <property type="match status" value="1"/>
</dbReference>
<dbReference type="SMART" id="SM00944">
    <property type="entry name" value="Pro-kuma_activ"/>
    <property type="match status" value="1"/>
</dbReference>
<dbReference type="SUPFAM" id="SSF52743">
    <property type="entry name" value="Subtilisin-like"/>
    <property type="match status" value="1"/>
</dbReference>
<organism evidence="10 11">
    <name type="scientific">Sorangium cellulosum</name>
    <name type="common">Polyangium cellulosum</name>
    <dbReference type="NCBI Taxonomy" id="56"/>
    <lineage>
        <taxon>Bacteria</taxon>
        <taxon>Pseudomonadati</taxon>
        <taxon>Myxococcota</taxon>
        <taxon>Polyangia</taxon>
        <taxon>Polyangiales</taxon>
        <taxon>Polyangiaceae</taxon>
        <taxon>Sorangium</taxon>
    </lineage>
</organism>
<dbReference type="OrthoDB" id="5481934at2"/>